<keyword evidence="3" id="KW-1185">Reference proteome</keyword>
<protein>
    <submittedName>
        <fullName evidence="2">Uncharacterized protein</fullName>
    </submittedName>
</protein>
<dbReference type="Proteomes" id="UP000246702">
    <property type="component" value="Unassembled WGS sequence"/>
</dbReference>
<dbReference type="GeneID" id="37115520"/>
<name>A0A317W2J4_9EURO</name>
<evidence type="ECO:0000313" key="3">
    <source>
        <dbReference type="Proteomes" id="UP000246702"/>
    </source>
</evidence>
<dbReference type="RefSeq" id="XP_025465406.1">
    <property type="nucleotide sequence ID" value="XM_025613377.1"/>
</dbReference>
<comment type="caution">
    <text evidence="2">The sequence shown here is derived from an EMBL/GenBank/DDBJ whole genome shotgun (WGS) entry which is preliminary data.</text>
</comment>
<proteinExistence type="predicted"/>
<feature type="region of interest" description="Disordered" evidence="1">
    <location>
        <begin position="1"/>
        <end position="40"/>
    </location>
</feature>
<reference evidence="2 3" key="1">
    <citation type="submission" date="2016-12" db="EMBL/GenBank/DDBJ databases">
        <title>The genomes of Aspergillus section Nigri reveals drivers in fungal speciation.</title>
        <authorList>
            <consortium name="DOE Joint Genome Institute"/>
            <person name="Vesth T.C."/>
            <person name="Nybo J."/>
            <person name="Theobald S."/>
            <person name="Brandl J."/>
            <person name="Frisvad J.C."/>
            <person name="Nielsen K.F."/>
            <person name="Lyhne E.K."/>
            <person name="Kogle M.E."/>
            <person name="Kuo A."/>
            <person name="Riley R."/>
            <person name="Clum A."/>
            <person name="Nolan M."/>
            <person name="Lipzen A."/>
            <person name="Salamov A."/>
            <person name="Henrissat B."/>
            <person name="Wiebenga A."/>
            <person name="De Vries R.P."/>
            <person name="Grigoriev I.V."/>
            <person name="Mortensen U.H."/>
            <person name="Andersen M.R."/>
            <person name="Baker S.E."/>
        </authorList>
    </citation>
    <scope>NUCLEOTIDE SEQUENCE [LARGE SCALE GENOMIC DNA]</scope>
    <source>
        <strain evidence="2 3">CBS 115572</strain>
    </source>
</reference>
<sequence>MANPPPTYAGIAMPIGEDTPSPPHAGPAMPPGQNNPLPANEANQSIERRALEAGYLPRDRFIAIRKRSEEGRSAAVIARFQTLGAAQMPILYDAEGYPIAIQLLIVFPAGDMEEALVSRRREPDLISPQSRNLAALYIASRQLTTRISLRSWLAPPYTPGLLRMEFNFYPCSGYPGPEVGHVLLEIEHLIRFQEACIDNGRPGIQFPYTDGVCDSITLIEPGLPQV</sequence>
<accession>A0A317W2J4</accession>
<organism evidence="2 3">
    <name type="scientific">Aspergillus sclerotioniger CBS 115572</name>
    <dbReference type="NCBI Taxonomy" id="1450535"/>
    <lineage>
        <taxon>Eukaryota</taxon>
        <taxon>Fungi</taxon>
        <taxon>Dikarya</taxon>
        <taxon>Ascomycota</taxon>
        <taxon>Pezizomycotina</taxon>
        <taxon>Eurotiomycetes</taxon>
        <taxon>Eurotiomycetidae</taxon>
        <taxon>Eurotiales</taxon>
        <taxon>Aspergillaceae</taxon>
        <taxon>Aspergillus</taxon>
        <taxon>Aspergillus subgen. Circumdati</taxon>
    </lineage>
</organism>
<gene>
    <name evidence="2" type="ORF">BO94DRAFT_548099</name>
</gene>
<evidence type="ECO:0000256" key="1">
    <source>
        <dbReference type="SAM" id="MobiDB-lite"/>
    </source>
</evidence>
<feature type="compositionally biased region" description="Pro residues" evidence="1">
    <location>
        <begin position="20"/>
        <end position="30"/>
    </location>
</feature>
<dbReference type="AlphaFoldDB" id="A0A317W2J4"/>
<evidence type="ECO:0000313" key="2">
    <source>
        <dbReference type="EMBL" id="PWY80804.1"/>
    </source>
</evidence>
<dbReference type="EMBL" id="MSFK01000021">
    <property type="protein sequence ID" value="PWY80804.1"/>
    <property type="molecule type" value="Genomic_DNA"/>
</dbReference>